<dbReference type="RefSeq" id="WP_104812627.1">
    <property type="nucleotide sequence ID" value="NZ_MQUB01000001.1"/>
</dbReference>
<dbReference type="Pfam" id="PF00254">
    <property type="entry name" value="FKBP_C"/>
    <property type="match status" value="1"/>
</dbReference>
<evidence type="ECO:0000256" key="4">
    <source>
        <dbReference type="RuleBase" id="RU003915"/>
    </source>
</evidence>
<dbReference type="InterPro" id="IPR046357">
    <property type="entry name" value="PPIase_dom_sf"/>
</dbReference>
<evidence type="ECO:0000313" key="6">
    <source>
        <dbReference type="EMBL" id="PQB04701.1"/>
    </source>
</evidence>
<evidence type="ECO:0000256" key="1">
    <source>
        <dbReference type="ARBA" id="ARBA00000971"/>
    </source>
</evidence>
<comment type="catalytic activity">
    <reaction evidence="1 3 4">
        <text>[protein]-peptidylproline (omega=180) = [protein]-peptidylproline (omega=0)</text>
        <dbReference type="Rhea" id="RHEA:16237"/>
        <dbReference type="Rhea" id="RHEA-COMP:10747"/>
        <dbReference type="Rhea" id="RHEA-COMP:10748"/>
        <dbReference type="ChEBI" id="CHEBI:83833"/>
        <dbReference type="ChEBI" id="CHEBI:83834"/>
        <dbReference type="EC" id="5.2.1.8"/>
    </reaction>
</comment>
<keyword evidence="2 3" id="KW-0697">Rotamase</keyword>
<keyword evidence="3 4" id="KW-0413">Isomerase</keyword>
<feature type="domain" description="PPIase FKBP-type" evidence="5">
    <location>
        <begin position="91"/>
        <end position="180"/>
    </location>
</feature>
<organism evidence="6 7">
    <name type="scientific">Aureitalea marina</name>
    <dbReference type="NCBI Taxonomy" id="930804"/>
    <lineage>
        <taxon>Bacteria</taxon>
        <taxon>Pseudomonadati</taxon>
        <taxon>Bacteroidota</taxon>
        <taxon>Flavobacteriia</taxon>
        <taxon>Flavobacteriales</taxon>
        <taxon>Flavobacteriaceae</taxon>
        <taxon>Aureitalea</taxon>
    </lineage>
</organism>
<sequence length="186" mass="20772">MTPIRFMLMLLLIIGIGSCGKPEARKPVSRATGSYIQQSAERNKELYAQEKLQLQQLVAQDSSRNYQSSPNGFWYTLIQRDTTQSGSPRVGDLVSFSYDILSLEGDTLISRSENGVISYSIDQSNQELISGIREGLKVMQAGDVTQFLFPSYLAYGYYGSQGAVNPNQMVRSTIELYSIEKKESNN</sequence>
<dbReference type="Gene3D" id="3.10.50.40">
    <property type="match status" value="1"/>
</dbReference>
<dbReference type="InterPro" id="IPR019869">
    <property type="entry name" value="Motility-assoc_PPIase_GldI"/>
</dbReference>
<keyword evidence="7" id="KW-1185">Reference proteome</keyword>
<protein>
    <recommendedName>
        <fullName evidence="4">Peptidyl-prolyl cis-trans isomerase</fullName>
        <ecNumber evidence="4">5.2.1.8</ecNumber>
    </recommendedName>
</protein>
<dbReference type="PROSITE" id="PS51257">
    <property type="entry name" value="PROKAR_LIPOPROTEIN"/>
    <property type="match status" value="1"/>
</dbReference>
<dbReference type="GO" id="GO:0003755">
    <property type="term" value="F:peptidyl-prolyl cis-trans isomerase activity"/>
    <property type="evidence" value="ECO:0007669"/>
    <property type="project" value="UniProtKB-UniRule"/>
</dbReference>
<dbReference type="EC" id="5.2.1.8" evidence="4"/>
<reference evidence="6 7" key="1">
    <citation type="submission" date="2016-11" db="EMBL/GenBank/DDBJ databases">
        <title>Trade-off between light-utilization and light-protection in marine flavobacteria.</title>
        <authorList>
            <person name="Kumagai Y."/>
        </authorList>
    </citation>
    <scope>NUCLEOTIDE SEQUENCE [LARGE SCALE GENOMIC DNA]</scope>
    <source>
        <strain evidence="6 7">NBRC 107741</strain>
    </source>
</reference>
<evidence type="ECO:0000313" key="7">
    <source>
        <dbReference type="Proteomes" id="UP000239800"/>
    </source>
</evidence>
<comment type="similarity">
    <text evidence="4">Belongs to the FKBP-type PPIase family.</text>
</comment>
<evidence type="ECO:0000259" key="5">
    <source>
        <dbReference type="PROSITE" id="PS50059"/>
    </source>
</evidence>
<dbReference type="NCBIfam" id="TIGR03516">
    <property type="entry name" value="ppisom_GldI"/>
    <property type="match status" value="1"/>
</dbReference>
<dbReference type="InterPro" id="IPR001179">
    <property type="entry name" value="PPIase_FKBP_dom"/>
</dbReference>
<dbReference type="PROSITE" id="PS50059">
    <property type="entry name" value="FKBP_PPIASE"/>
    <property type="match status" value="1"/>
</dbReference>
<dbReference type="EMBL" id="MQUB01000001">
    <property type="protein sequence ID" value="PQB04701.1"/>
    <property type="molecule type" value="Genomic_DNA"/>
</dbReference>
<evidence type="ECO:0000256" key="3">
    <source>
        <dbReference type="PROSITE-ProRule" id="PRU00277"/>
    </source>
</evidence>
<dbReference type="Proteomes" id="UP000239800">
    <property type="component" value="Unassembled WGS sequence"/>
</dbReference>
<comment type="caution">
    <text evidence="6">The sequence shown here is derived from an EMBL/GenBank/DDBJ whole genome shotgun (WGS) entry which is preliminary data.</text>
</comment>
<accession>A0A2S7KQ12</accession>
<name>A0A2S7KQ12_9FLAO</name>
<gene>
    <name evidence="6" type="ORF">BST85_07190</name>
</gene>
<proteinExistence type="inferred from homology"/>
<evidence type="ECO:0000256" key="2">
    <source>
        <dbReference type="ARBA" id="ARBA00023110"/>
    </source>
</evidence>
<dbReference type="SUPFAM" id="SSF54534">
    <property type="entry name" value="FKBP-like"/>
    <property type="match status" value="1"/>
</dbReference>
<dbReference type="OrthoDB" id="1093155at2"/>
<dbReference type="AlphaFoldDB" id="A0A2S7KQ12"/>